<evidence type="ECO:0000313" key="3">
    <source>
        <dbReference type="EMBL" id="THH31862.1"/>
    </source>
</evidence>
<feature type="signal peptide" evidence="2">
    <location>
        <begin position="1"/>
        <end position="23"/>
    </location>
</feature>
<comment type="caution">
    <text evidence="3">The sequence shown here is derived from an EMBL/GenBank/DDBJ whole genome shotgun (WGS) entry which is preliminary data.</text>
</comment>
<reference evidence="3 4" key="1">
    <citation type="submission" date="2019-02" db="EMBL/GenBank/DDBJ databases">
        <title>Genome sequencing of the rare red list fungi Antrodiella citrinella (Flaviporus citrinellus).</title>
        <authorList>
            <person name="Buettner E."/>
            <person name="Kellner H."/>
        </authorList>
    </citation>
    <scope>NUCLEOTIDE SEQUENCE [LARGE SCALE GENOMIC DNA]</scope>
    <source>
        <strain evidence="3 4">DSM 108506</strain>
    </source>
</reference>
<evidence type="ECO:0000256" key="1">
    <source>
        <dbReference type="SAM" id="MobiDB-lite"/>
    </source>
</evidence>
<feature type="region of interest" description="Disordered" evidence="1">
    <location>
        <begin position="77"/>
        <end position="261"/>
    </location>
</feature>
<keyword evidence="4" id="KW-1185">Reference proteome</keyword>
<protein>
    <recommendedName>
        <fullName evidence="5">WH2 domain-containing protein</fullName>
    </recommendedName>
</protein>
<dbReference type="EMBL" id="SGPM01000035">
    <property type="protein sequence ID" value="THH31862.1"/>
    <property type="molecule type" value="Genomic_DNA"/>
</dbReference>
<organism evidence="3 4">
    <name type="scientific">Antrodiella citrinella</name>
    <dbReference type="NCBI Taxonomy" id="2447956"/>
    <lineage>
        <taxon>Eukaryota</taxon>
        <taxon>Fungi</taxon>
        <taxon>Dikarya</taxon>
        <taxon>Basidiomycota</taxon>
        <taxon>Agaricomycotina</taxon>
        <taxon>Agaricomycetes</taxon>
        <taxon>Polyporales</taxon>
        <taxon>Steccherinaceae</taxon>
        <taxon>Antrodiella</taxon>
    </lineage>
</organism>
<evidence type="ECO:0000313" key="4">
    <source>
        <dbReference type="Proteomes" id="UP000308730"/>
    </source>
</evidence>
<gene>
    <name evidence="3" type="ORF">EUX98_g2306</name>
</gene>
<keyword evidence="2" id="KW-0732">Signal</keyword>
<dbReference type="Proteomes" id="UP000308730">
    <property type="component" value="Unassembled WGS sequence"/>
</dbReference>
<evidence type="ECO:0008006" key="5">
    <source>
        <dbReference type="Google" id="ProtNLM"/>
    </source>
</evidence>
<feature type="compositionally biased region" description="Low complexity" evidence="1">
    <location>
        <begin position="223"/>
        <end position="232"/>
    </location>
</feature>
<feature type="compositionally biased region" description="Basic and acidic residues" evidence="1">
    <location>
        <begin position="247"/>
        <end position="261"/>
    </location>
</feature>
<sequence>MLHVTLRFLFIMAALALFQGMHAVPAGIVPNDNDTPDAAPDATHITSSHGTAMEPASLLGRHYTLVNKRQALFGDPLNSLGIPPLGPSTQQSPNPRQQDSNSTPRSARKKTKTPKNMEERPKPPPVPRGVLDAMMPSLPIPGLSSKPPAMRPGRAAPAPDAPPAMTQSVPRDLLPVPEVPLRRRELSDVNFVSRVEPAPPAPPPPPPPPPPVPPGAYPPPYQTIATPTAAADPPTPKGTKKNQSKGKGKEGKDKKADKNKS</sequence>
<dbReference type="PRINTS" id="PR01217">
    <property type="entry name" value="PRICHEXTENSN"/>
</dbReference>
<feature type="chain" id="PRO_5020832227" description="WH2 domain-containing protein" evidence="2">
    <location>
        <begin position="24"/>
        <end position="261"/>
    </location>
</feature>
<dbReference type="AlphaFoldDB" id="A0A4S4MZA4"/>
<proteinExistence type="predicted"/>
<evidence type="ECO:0000256" key="2">
    <source>
        <dbReference type="SAM" id="SignalP"/>
    </source>
</evidence>
<name>A0A4S4MZA4_9APHY</name>
<feature type="compositionally biased region" description="Polar residues" evidence="1">
    <location>
        <begin position="87"/>
        <end position="105"/>
    </location>
</feature>
<accession>A0A4S4MZA4</accession>
<feature type="compositionally biased region" description="Pro residues" evidence="1">
    <location>
        <begin position="197"/>
        <end position="221"/>
    </location>
</feature>
<feature type="compositionally biased region" description="Low complexity" evidence="1">
    <location>
        <begin position="147"/>
        <end position="158"/>
    </location>
</feature>